<name>A0AA36HZK3_9DINO</name>
<dbReference type="AlphaFoldDB" id="A0AA36HZK3"/>
<evidence type="ECO:0000313" key="1">
    <source>
        <dbReference type="EMBL" id="CAJ1378278.1"/>
    </source>
</evidence>
<comment type="caution">
    <text evidence="1">The sequence shown here is derived from an EMBL/GenBank/DDBJ whole genome shotgun (WGS) entry which is preliminary data.</text>
</comment>
<protein>
    <submittedName>
        <fullName evidence="1">Uncharacterized protein</fullName>
    </submittedName>
</protein>
<accession>A0AA36HZK3</accession>
<evidence type="ECO:0000313" key="2">
    <source>
        <dbReference type="Proteomes" id="UP001178507"/>
    </source>
</evidence>
<dbReference type="Proteomes" id="UP001178507">
    <property type="component" value="Unassembled WGS sequence"/>
</dbReference>
<gene>
    <name evidence="1" type="ORF">EVOR1521_LOCUS6858</name>
</gene>
<sequence length="99" mass="11300">MLVPVGRRDAAWERRQEKHKKLTDERIKEAKERGRLQALLEAEEKKGLELEAKVESFRAELQRVSGTCDNGAVLYAQLELRVAQKDADQAVKGRKKAKT</sequence>
<proteinExistence type="predicted"/>
<organism evidence="1 2">
    <name type="scientific">Effrenium voratum</name>
    <dbReference type="NCBI Taxonomy" id="2562239"/>
    <lineage>
        <taxon>Eukaryota</taxon>
        <taxon>Sar</taxon>
        <taxon>Alveolata</taxon>
        <taxon>Dinophyceae</taxon>
        <taxon>Suessiales</taxon>
        <taxon>Symbiodiniaceae</taxon>
        <taxon>Effrenium</taxon>
    </lineage>
</organism>
<reference evidence="1" key="1">
    <citation type="submission" date="2023-08" db="EMBL/GenBank/DDBJ databases">
        <authorList>
            <person name="Chen Y."/>
            <person name="Shah S."/>
            <person name="Dougan E. K."/>
            <person name="Thang M."/>
            <person name="Chan C."/>
        </authorList>
    </citation>
    <scope>NUCLEOTIDE SEQUENCE</scope>
</reference>
<dbReference type="EMBL" id="CAUJNA010000526">
    <property type="protein sequence ID" value="CAJ1378278.1"/>
    <property type="molecule type" value="Genomic_DNA"/>
</dbReference>
<keyword evidence="2" id="KW-1185">Reference proteome</keyword>